<reference evidence="10" key="2">
    <citation type="submission" date="2023-11" db="EMBL/GenBank/DDBJ databases">
        <title>MicrobeMod: A computational toolkit for identifying prokaryotic methylation and restriction-modification with nanopore sequencing.</title>
        <authorList>
            <person name="Crits-Christoph A."/>
            <person name="Kang S.C."/>
            <person name="Lee H."/>
            <person name="Ostrov N."/>
        </authorList>
    </citation>
    <scope>NUCLEOTIDE SEQUENCE</scope>
    <source>
        <strain evidence="10">ATCC 51242</strain>
    </source>
</reference>
<evidence type="ECO:0000256" key="6">
    <source>
        <dbReference type="SAM" id="Phobius"/>
    </source>
</evidence>
<dbReference type="InterPro" id="IPR006108">
    <property type="entry name" value="3HC_DH_C"/>
</dbReference>
<dbReference type="InterPro" id="IPR036291">
    <property type="entry name" value="NAD(P)-bd_dom_sf"/>
</dbReference>
<feature type="site" description="Important for catalytic activity" evidence="4">
    <location>
        <position position="147"/>
    </location>
</feature>
<dbReference type="Proteomes" id="UP000025229">
    <property type="component" value="Chromosome"/>
</dbReference>
<evidence type="ECO:0000256" key="4">
    <source>
        <dbReference type="PIRSR" id="PIRSR000105-1"/>
    </source>
</evidence>
<dbReference type="InterPro" id="IPR022694">
    <property type="entry name" value="3-OHacyl-CoA_DH"/>
</dbReference>
<feature type="binding site" evidence="5">
    <location>
        <position position="150"/>
    </location>
    <ligand>
        <name>NAD(+)</name>
        <dbReference type="ChEBI" id="CHEBI:57540"/>
    </ligand>
</feature>
<dbReference type="GO" id="GO:0070403">
    <property type="term" value="F:NAD+ binding"/>
    <property type="evidence" value="ECO:0007669"/>
    <property type="project" value="InterPro"/>
</dbReference>
<dbReference type="InterPro" id="IPR006176">
    <property type="entry name" value="3-OHacyl-CoA_DH_NAD-bd"/>
</dbReference>
<dbReference type="PANTHER" id="PTHR48075">
    <property type="entry name" value="3-HYDROXYACYL-COA DEHYDROGENASE FAMILY PROTEIN"/>
    <property type="match status" value="1"/>
</dbReference>
<keyword evidence="11" id="KW-1185">Reference proteome</keyword>
<dbReference type="Pfam" id="PF00725">
    <property type="entry name" value="3HCDH"/>
    <property type="match status" value="1"/>
</dbReference>
<evidence type="ECO:0000256" key="1">
    <source>
        <dbReference type="ARBA" id="ARBA00005086"/>
    </source>
</evidence>
<feature type="domain" description="3-hydroxyacyl-CoA dehydrogenase NAD binding" evidence="8">
    <location>
        <begin position="11"/>
        <end position="190"/>
    </location>
</feature>
<feature type="binding site" evidence="5">
    <location>
        <position position="104"/>
    </location>
    <ligand>
        <name>NAD(+)</name>
        <dbReference type="ChEBI" id="CHEBI:57540"/>
    </ligand>
</feature>
<dbReference type="EMBL" id="JAWXXX010000001">
    <property type="protein sequence ID" value="MDX5892478.1"/>
    <property type="molecule type" value="Genomic_DNA"/>
</dbReference>
<dbReference type="SUPFAM" id="SSF51735">
    <property type="entry name" value="NAD(P)-binding Rossmann-fold domains"/>
    <property type="match status" value="1"/>
</dbReference>
<evidence type="ECO:0000256" key="3">
    <source>
        <dbReference type="ARBA" id="ARBA00023002"/>
    </source>
</evidence>
<keyword evidence="3" id="KW-0560">Oxidoreductase</keyword>
<dbReference type="FunFam" id="3.40.50.720:FF:000009">
    <property type="entry name" value="Fatty oxidation complex, alpha subunit"/>
    <property type="match status" value="1"/>
</dbReference>
<feature type="domain" description="3-hydroxyacyl-CoA dehydrogenase C-terminal" evidence="7">
    <location>
        <begin position="194"/>
        <end position="290"/>
    </location>
</feature>
<keyword evidence="6" id="KW-0472">Membrane</keyword>
<dbReference type="HOGENOM" id="CLU_009834_2_0_11"/>
<sequence length="299" mass="32985">MVEPKIENVRKVLVVGAGAMGSQIGLVCALAGYDVAVQDISPEMLDKAKEQLSARLNRNVERDRNSREEADAAFGRMEFTTDLEEAARDADFVIEAAVEKLDVKRDLFARLDRLTPEHAVLATNSSTIESSRIADATGRPDRVCNMHFFNPALVMKCVEVVKNPETSEATVATTVALTERIGKEPVVLNKEVPGFVANRILHALANEAISLYENGVASFEDIDTACRSALGHPMGPFELMDLTGIDVAYYVRNVKYERSGDERDKPARSIVERYERGDLGRKTGKGWYTYDSSGRKVPS</sequence>
<evidence type="ECO:0000259" key="7">
    <source>
        <dbReference type="Pfam" id="PF00725"/>
    </source>
</evidence>
<accession>A0A023X6Z0</accession>
<proteinExistence type="inferred from homology"/>
<evidence type="ECO:0000313" key="10">
    <source>
        <dbReference type="EMBL" id="MDX5892478.1"/>
    </source>
</evidence>
<dbReference type="Gene3D" id="1.10.1040.10">
    <property type="entry name" value="N-(1-d-carboxylethyl)-l-norvaline Dehydrogenase, domain 2"/>
    <property type="match status" value="1"/>
</dbReference>
<feature type="transmembrane region" description="Helical" evidence="6">
    <location>
        <begin position="12"/>
        <end position="33"/>
    </location>
</feature>
<name>A0A023X6Z0_RUBRA</name>
<dbReference type="eggNOG" id="COG1250">
    <property type="taxonomic scope" value="Bacteria"/>
</dbReference>
<keyword evidence="6" id="KW-1133">Transmembrane helix</keyword>
<keyword evidence="5" id="KW-0520">NAD</keyword>
<comment type="pathway">
    <text evidence="1">Lipid metabolism; butanoate metabolism.</text>
</comment>
<keyword evidence="6" id="KW-0812">Transmembrane</keyword>
<feature type="binding site" evidence="5">
    <location>
        <position position="126"/>
    </location>
    <ligand>
        <name>NAD(+)</name>
        <dbReference type="ChEBI" id="CHEBI:57540"/>
    </ligand>
</feature>
<evidence type="ECO:0000313" key="9">
    <source>
        <dbReference type="EMBL" id="AHY47839.1"/>
    </source>
</evidence>
<dbReference type="Pfam" id="PF02737">
    <property type="entry name" value="3HCDH_N"/>
    <property type="match status" value="1"/>
</dbReference>
<reference evidence="9 11" key="1">
    <citation type="submission" date="2014-03" db="EMBL/GenBank/DDBJ databases">
        <title>Complete genome sequence of the Radio-Resistant Rubrobacter radiotolerans RSPS-4.</title>
        <authorList>
            <person name="Egas C.C."/>
            <person name="Barroso C.C."/>
            <person name="Froufe H.J.C."/>
            <person name="Pacheco J.J."/>
            <person name="Albuquerque L.L."/>
            <person name="da Costa M.M.S."/>
        </authorList>
    </citation>
    <scope>NUCLEOTIDE SEQUENCE [LARGE SCALE GENOMIC DNA]</scope>
    <source>
        <strain evidence="9 11">RSPS-4</strain>
    </source>
</reference>
<dbReference type="PATRIC" id="fig|42256.3.peg.2606"/>
<gene>
    <name evidence="9" type="ORF">RradSPS_2556</name>
    <name evidence="10" type="ORF">SIL72_00410</name>
</gene>
<protein>
    <submittedName>
        <fullName evidence="9 10">3-hydroxyacyl-CoA dehydrogenase</fullName>
    </submittedName>
</protein>
<dbReference type="STRING" id="42256.RradSPS_2556"/>
<dbReference type="InterPro" id="IPR013328">
    <property type="entry name" value="6PGD_dom2"/>
</dbReference>
<evidence type="ECO:0000256" key="5">
    <source>
        <dbReference type="PIRSR" id="PIRSR000105-2"/>
    </source>
</evidence>
<dbReference type="PANTHER" id="PTHR48075:SF5">
    <property type="entry name" value="3-HYDROXYBUTYRYL-COA DEHYDROGENASE"/>
    <property type="match status" value="1"/>
</dbReference>
<comment type="similarity">
    <text evidence="2">Belongs to the 3-hydroxyacyl-CoA dehydrogenase family.</text>
</comment>
<evidence type="ECO:0000256" key="2">
    <source>
        <dbReference type="ARBA" id="ARBA00009463"/>
    </source>
</evidence>
<evidence type="ECO:0000259" key="8">
    <source>
        <dbReference type="Pfam" id="PF02737"/>
    </source>
</evidence>
<dbReference type="PIRSF" id="PIRSF000105">
    <property type="entry name" value="HCDH"/>
    <property type="match status" value="1"/>
</dbReference>
<dbReference type="InterPro" id="IPR008927">
    <property type="entry name" value="6-PGluconate_DH-like_C_sf"/>
</dbReference>
<dbReference type="RefSeq" id="WP_038683142.1">
    <property type="nucleotide sequence ID" value="NZ_CP007514.1"/>
</dbReference>
<feature type="binding site" evidence="5">
    <location>
        <position position="282"/>
    </location>
    <ligand>
        <name>NAD(+)</name>
        <dbReference type="ChEBI" id="CHEBI:57540"/>
    </ligand>
</feature>
<feature type="binding site" evidence="5">
    <location>
        <position position="99"/>
    </location>
    <ligand>
        <name>NAD(+)</name>
        <dbReference type="ChEBI" id="CHEBI:57540"/>
    </ligand>
</feature>
<dbReference type="KEGG" id="rrd:RradSPS_2556"/>
<evidence type="ECO:0000313" key="11">
    <source>
        <dbReference type="Proteomes" id="UP000025229"/>
    </source>
</evidence>
<dbReference type="SUPFAM" id="SSF48179">
    <property type="entry name" value="6-phosphogluconate dehydrogenase C-terminal domain-like"/>
    <property type="match status" value="1"/>
</dbReference>
<dbReference type="Gene3D" id="3.40.50.720">
    <property type="entry name" value="NAD(P)-binding Rossmann-like Domain"/>
    <property type="match status" value="1"/>
</dbReference>
<dbReference type="GO" id="GO:0006631">
    <property type="term" value="P:fatty acid metabolic process"/>
    <property type="evidence" value="ECO:0007669"/>
    <property type="project" value="InterPro"/>
</dbReference>
<dbReference type="Proteomes" id="UP001281130">
    <property type="component" value="Unassembled WGS sequence"/>
</dbReference>
<dbReference type="GO" id="GO:0016616">
    <property type="term" value="F:oxidoreductase activity, acting on the CH-OH group of donors, NAD or NADP as acceptor"/>
    <property type="evidence" value="ECO:0007669"/>
    <property type="project" value="InterPro"/>
</dbReference>
<dbReference type="EMBL" id="CP007514">
    <property type="protein sequence ID" value="AHY47839.1"/>
    <property type="molecule type" value="Genomic_DNA"/>
</dbReference>
<feature type="binding site" evidence="5">
    <location>
        <position position="39"/>
    </location>
    <ligand>
        <name>NAD(+)</name>
        <dbReference type="ChEBI" id="CHEBI:57540"/>
    </ligand>
</feature>
<dbReference type="AlphaFoldDB" id="A0A023X6Z0"/>
<feature type="binding site" evidence="5">
    <location>
        <begin position="16"/>
        <end position="21"/>
    </location>
    <ligand>
        <name>NAD(+)</name>
        <dbReference type="ChEBI" id="CHEBI:57540"/>
    </ligand>
</feature>
<organism evidence="9 11">
    <name type="scientific">Rubrobacter radiotolerans</name>
    <name type="common">Arthrobacter radiotolerans</name>
    <dbReference type="NCBI Taxonomy" id="42256"/>
    <lineage>
        <taxon>Bacteria</taxon>
        <taxon>Bacillati</taxon>
        <taxon>Actinomycetota</taxon>
        <taxon>Rubrobacteria</taxon>
        <taxon>Rubrobacterales</taxon>
        <taxon>Rubrobacteraceae</taxon>
        <taxon>Rubrobacter</taxon>
    </lineage>
</organism>